<sequence>MVTVDENTRIAMEIVAQSLTKLLENNENQPQDYILDNNTKVGKQKISDLIKKHAQSGGVIALDENLTKQQLQDYQKELKN</sequence>
<organism evidence="1 2">
    <name type="scientific">Bacillus cereus</name>
    <dbReference type="NCBI Taxonomy" id="1396"/>
    <lineage>
        <taxon>Bacteria</taxon>
        <taxon>Bacillati</taxon>
        <taxon>Bacillota</taxon>
        <taxon>Bacilli</taxon>
        <taxon>Bacillales</taxon>
        <taxon>Bacillaceae</taxon>
        <taxon>Bacillus</taxon>
        <taxon>Bacillus cereus group</taxon>
    </lineage>
</organism>
<accession>A0A9X6B242</accession>
<name>A0A9X6B242_BACCE</name>
<protein>
    <submittedName>
        <fullName evidence="1">Uncharacterized protein</fullName>
    </submittedName>
</protein>
<evidence type="ECO:0000313" key="2">
    <source>
        <dbReference type="Proteomes" id="UP000190641"/>
    </source>
</evidence>
<reference evidence="1 2" key="1">
    <citation type="submission" date="2017-01" db="EMBL/GenBank/DDBJ databases">
        <title>Bacillus cereus isolates.</title>
        <authorList>
            <person name="Beno S.M."/>
        </authorList>
    </citation>
    <scope>NUCLEOTIDE SEQUENCE [LARGE SCALE GENOMIC DNA]</scope>
    <source>
        <strain evidence="1 2">FSL K6-1030</strain>
    </source>
</reference>
<dbReference type="Proteomes" id="UP000190641">
    <property type="component" value="Unassembled WGS sequence"/>
</dbReference>
<dbReference type="RefSeq" id="WP_233936953.1">
    <property type="nucleotide sequence ID" value="NZ_CP090083.1"/>
</dbReference>
<dbReference type="AlphaFoldDB" id="A0A9X6B242"/>
<evidence type="ECO:0000313" key="1">
    <source>
        <dbReference type="EMBL" id="OOR68742.1"/>
    </source>
</evidence>
<comment type="caution">
    <text evidence="1">The sequence shown here is derived from an EMBL/GenBank/DDBJ whole genome shotgun (WGS) entry which is preliminary data.</text>
</comment>
<proteinExistence type="predicted"/>
<gene>
    <name evidence="1" type="ORF">BLX06_34865</name>
</gene>
<dbReference type="EMBL" id="MUAU01000405">
    <property type="protein sequence ID" value="OOR68742.1"/>
    <property type="molecule type" value="Genomic_DNA"/>
</dbReference>